<comment type="cofactor">
    <cofactor evidence="1">
        <name>FAD</name>
        <dbReference type="ChEBI" id="CHEBI:57692"/>
    </cofactor>
</comment>
<dbReference type="PANTHER" id="PTHR42913">
    <property type="entry name" value="APOPTOSIS-INDUCING FACTOR 1"/>
    <property type="match status" value="1"/>
</dbReference>
<dbReference type="RefSeq" id="WP_132953376.1">
    <property type="nucleotide sequence ID" value="NZ_CP091507.1"/>
</dbReference>
<keyword evidence="5" id="KW-0560">Oxidoreductase</keyword>
<proteinExistence type="inferred from homology"/>
<sequence>MHYNTVIVGGGAGGLELASKLGRALGRREGPEKILLIDRSTFHIWKPTLHEVATGTLNPQQEGLSYSILGRANSFSFMVGELIQFQPEAKRLTLKEVHQSDGVQIIPEREITFERCVLAIGSGSNFFGTPGSEYAYVLENAQDAQAFHSHLLNLFAKAAYSPDKQLNVAIVGAGATGVELSAEMMEAYHEIHSTSGSAQHFQIHITLIEAAPRILAGLPEKVSVQATRALREKHIRVMTDTKVLSIHPDKVETDQGEIAADVIVWAAGIKAAERNREYGLPVNRINQFEVNNRLETPAKGVYALGDCAACPWEEGRFVPARAQAAHQQADYLCKAFLAESKGRPFDQTFHYKDSGSLVSLGNNHGVGNLMGSLSGGNFFIEGLIAKYMYMSLHLMHHKAIIGYRKTALLALARMAQNRVSGRLKLH</sequence>
<gene>
    <name evidence="7" type="ORF">EV680_10719</name>
    <name evidence="8" type="ORF">LVJ78_02625</name>
</gene>
<dbReference type="InterPro" id="IPR051169">
    <property type="entry name" value="NADH-Q_oxidoreductase"/>
</dbReference>
<evidence type="ECO:0000256" key="1">
    <source>
        <dbReference type="ARBA" id="ARBA00001974"/>
    </source>
</evidence>
<dbReference type="AlphaFoldDB" id="A0AAE9GYA2"/>
<dbReference type="Gene3D" id="3.50.50.100">
    <property type="match status" value="1"/>
</dbReference>
<reference evidence="7 9" key="1">
    <citation type="submission" date="2019-03" db="EMBL/GenBank/DDBJ databases">
        <title>Genomic Encyclopedia of Type Strains, Phase IV (KMG-IV): sequencing the most valuable type-strain genomes for metagenomic binning, comparative biology and taxonomic classification.</title>
        <authorList>
            <person name="Goeker M."/>
        </authorList>
    </citation>
    <scope>NUCLEOTIDE SEQUENCE [LARGE SCALE GENOMIC DNA]</scope>
    <source>
        <strain evidence="7 9">DSM 17474</strain>
    </source>
</reference>
<dbReference type="Pfam" id="PF07992">
    <property type="entry name" value="Pyr_redox_2"/>
    <property type="match status" value="1"/>
</dbReference>
<keyword evidence="4" id="KW-0274">FAD</keyword>
<accession>A0AAE9GYA2</accession>
<dbReference type="KEGG" id="usu:LVJ78_02625"/>
<dbReference type="GO" id="GO:0003955">
    <property type="term" value="F:NAD(P)H dehydrogenase (quinone) activity"/>
    <property type="evidence" value="ECO:0007669"/>
    <property type="project" value="TreeGrafter"/>
</dbReference>
<dbReference type="GO" id="GO:0019646">
    <property type="term" value="P:aerobic electron transport chain"/>
    <property type="evidence" value="ECO:0007669"/>
    <property type="project" value="TreeGrafter"/>
</dbReference>
<keyword evidence="9" id="KW-1185">Reference proteome</keyword>
<dbReference type="InterPro" id="IPR036188">
    <property type="entry name" value="FAD/NAD-bd_sf"/>
</dbReference>
<reference evidence="8" key="3">
    <citation type="journal article" date="2022" name="Res Sq">
        <title>Evolution of multicellular longitudinally dividing oral cavity symbionts (Neisseriaceae).</title>
        <authorList>
            <person name="Nyongesa S."/>
            <person name="Weber P."/>
            <person name="Bernet E."/>
            <person name="Pullido F."/>
            <person name="Nieckarz M."/>
            <person name="Delaby M."/>
            <person name="Nieves C."/>
            <person name="Viehboeck T."/>
            <person name="Krause N."/>
            <person name="Rivera-Millot A."/>
            <person name="Nakamura A."/>
            <person name="Vischer N."/>
            <person name="VanNieuwenhze M."/>
            <person name="Brun Y."/>
            <person name="Cava F."/>
            <person name="Bulgheresi S."/>
            <person name="Veyrier F."/>
        </authorList>
    </citation>
    <scope>NUCLEOTIDE SEQUENCE</scope>
    <source>
        <strain evidence="8">1258/02</strain>
    </source>
</reference>
<evidence type="ECO:0000256" key="5">
    <source>
        <dbReference type="ARBA" id="ARBA00023002"/>
    </source>
</evidence>
<dbReference type="EMBL" id="SLXE01000007">
    <property type="protein sequence ID" value="TCP07396.1"/>
    <property type="molecule type" value="Genomic_DNA"/>
</dbReference>
<dbReference type="EMBL" id="CP091507">
    <property type="protein sequence ID" value="UOO79933.1"/>
    <property type="molecule type" value="Genomic_DNA"/>
</dbReference>
<dbReference type="Proteomes" id="UP000829756">
    <property type="component" value="Chromosome"/>
</dbReference>
<dbReference type="Proteomes" id="UP000294721">
    <property type="component" value="Unassembled WGS sequence"/>
</dbReference>
<feature type="domain" description="FAD/NAD(P)-binding" evidence="6">
    <location>
        <begin position="3"/>
        <end position="329"/>
    </location>
</feature>
<organism evidence="8 10">
    <name type="scientific">Uruburuella suis</name>
    <dbReference type="NCBI Taxonomy" id="252130"/>
    <lineage>
        <taxon>Bacteria</taxon>
        <taxon>Pseudomonadati</taxon>
        <taxon>Pseudomonadota</taxon>
        <taxon>Betaproteobacteria</taxon>
        <taxon>Neisseriales</taxon>
        <taxon>Neisseriaceae</taxon>
        <taxon>Uruburuella</taxon>
    </lineage>
</organism>
<comment type="similarity">
    <text evidence="2">Belongs to the NADH dehydrogenase family.</text>
</comment>
<evidence type="ECO:0000256" key="4">
    <source>
        <dbReference type="ARBA" id="ARBA00022827"/>
    </source>
</evidence>
<dbReference type="PANTHER" id="PTHR42913:SF3">
    <property type="entry name" value="64 KDA MITOCHONDRIAL NADH DEHYDROGENASE (EUROFUNG)"/>
    <property type="match status" value="1"/>
</dbReference>
<dbReference type="PRINTS" id="PR00411">
    <property type="entry name" value="PNDRDTASEI"/>
</dbReference>
<evidence type="ECO:0000313" key="10">
    <source>
        <dbReference type="Proteomes" id="UP000829756"/>
    </source>
</evidence>
<evidence type="ECO:0000256" key="2">
    <source>
        <dbReference type="ARBA" id="ARBA00005272"/>
    </source>
</evidence>
<dbReference type="InterPro" id="IPR023753">
    <property type="entry name" value="FAD/NAD-binding_dom"/>
</dbReference>
<dbReference type="PRINTS" id="PR00368">
    <property type="entry name" value="FADPNR"/>
</dbReference>
<evidence type="ECO:0000313" key="8">
    <source>
        <dbReference type="EMBL" id="UOO79933.1"/>
    </source>
</evidence>
<evidence type="ECO:0000256" key="3">
    <source>
        <dbReference type="ARBA" id="ARBA00022630"/>
    </source>
</evidence>
<dbReference type="SUPFAM" id="SSF51905">
    <property type="entry name" value="FAD/NAD(P)-binding domain"/>
    <property type="match status" value="1"/>
</dbReference>
<name>A0AAE9GYA2_9NEIS</name>
<protein>
    <submittedName>
        <fullName evidence="8">NAD(P)/FAD-dependent oxidoreductase</fullName>
    </submittedName>
    <submittedName>
        <fullName evidence="7">NADH dehydrogenase</fullName>
    </submittedName>
</protein>
<keyword evidence="3" id="KW-0285">Flavoprotein</keyword>
<evidence type="ECO:0000313" key="7">
    <source>
        <dbReference type="EMBL" id="TCP07396.1"/>
    </source>
</evidence>
<evidence type="ECO:0000313" key="9">
    <source>
        <dbReference type="Proteomes" id="UP000294721"/>
    </source>
</evidence>
<evidence type="ECO:0000259" key="6">
    <source>
        <dbReference type="Pfam" id="PF07992"/>
    </source>
</evidence>
<reference evidence="8" key="2">
    <citation type="submission" date="2021-12" db="EMBL/GenBank/DDBJ databases">
        <authorList>
            <person name="Veyrier F.J."/>
        </authorList>
    </citation>
    <scope>NUCLEOTIDE SEQUENCE</scope>
    <source>
        <strain evidence="8">1258/02</strain>
    </source>
</reference>